<keyword evidence="2" id="KW-1185">Reference proteome</keyword>
<dbReference type="Proteomes" id="UP001341840">
    <property type="component" value="Unassembled WGS sequence"/>
</dbReference>
<name>A0ABU6VEG9_9FABA</name>
<dbReference type="EMBL" id="JASCZI010151294">
    <property type="protein sequence ID" value="MED6171782.1"/>
    <property type="molecule type" value="Genomic_DNA"/>
</dbReference>
<proteinExistence type="predicted"/>
<evidence type="ECO:0000313" key="2">
    <source>
        <dbReference type="Proteomes" id="UP001341840"/>
    </source>
</evidence>
<comment type="caution">
    <text evidence="1">The sequence shown here is derived from an EMBL/GenBank/DDBJ whole genome shotgun (WGS) entry which is preliminary data.</text>
</comment>
<reference evidence="1 2" key="1">
    <citation type="journal article" date="2023" name="Plants (Basel)">
        <title>Bridging the Gap: Combining Genomics and Transcriptomics Approaches to Understand Stylosanthes scabra, an Orphan Legume from the Brazilian Caatinga.</title>
        <authorList>
            <person name="Ferreira-Neto J.R.C."/>
            <person name="da Silva M.D."/>
            <person name="Binneck E."/>
            <person name="de Melo N.F."/>
            <person name="da Silva R.H."/>
            <person name="de Melo A.L.T.M."/>
            <person name="Pandolfi V."/>
            <person name="Bustamante F.O."/>
            <person name="Brasileiro-Vidal A.C."/>
            <person name="Benko-Iseppon A.M."/>
        </authorList>
    </citation>
    <scope>NUCLEOTIDE SEQUENCE [LARGE SCALE GENOMIC DNA]</scope>
    <source>
        <tissue evidence="1">Leaves</tissue>
    </source>
</reference>
<gene>
    <name evidence="1" type="ORF">PIB30_044000</name>
</gene>
<evidence type="ECO:0000313" key="1">
    <source>
        <dbReference type="EMBL" id="MED6171782.1"/>
    </source>
</evidence>
<sequence>MDYASQCICEERARLCDSSKNPVMQPDSIDLSTLTFLDYQGRMRDLGNIPRSRRTRTAIICTHGSPNDSILLQLHSKESPTFICSTIHLFPGLMYFCVILIRSDLGKCTEPYK</sequence>
<protein>
    <submittedName>
        <fullName evidence="1">Uncharacterized protein</fullName>
    </submittedName>
</protein>
<organism evidence="1 2">
    <name type="scientific">Stylosanthes scabra</name>
    <dbReference type="NCBI Taxonomy" id="79078"/>
    <lineage>
        <taxon>Eukaryota</taxon>
        <taxon>Viridiplantae</taxon>
        <taxon>Streptophyta</taxon>
        <taxon>Embryophyta</taxon>
        <taxon>Tracheophyta</taxon>
        <taxon>Spermatophyta</taxon>
        <taxon>Magnoliopsida</taxon>
        <taxon>eudicotyledons</taxon>
        <taxon>Gunneridae</taxon>
        <taxon>Pentapetalae</taxon>
        <taxon>rosids</taxon>
        <taxon>fabids</taxon>
        <taxon>Fabales</taxon>
        <taxon>Fabaceae</taxon>
        <taxon>Papilionoideae</taxon>
        <taxon>50 kb inversion clade</taxon>
        <taxon>dalbergioids sensu lato</taxon>
        <taxon>Dalbergieae</taxon>
        <taxon>Pterocarpus clade</taxon>
        <taxon>Stylosanthes</taxon>
    </lineage>
</organism>
<accession>A0ABU6VEG9</accession>